<protein>
    <submittedName>
        <fullName evidence="1">Uncharacterized protein</fullName>
    </submittedName>
</protein>
<sequence length="163" mass="19455">MAVFQSVRVTETLNFINNWQGGDVPHKIRAKITQDLNKMHYDRTLLNALWEYYYTKEEHSPPTIIRNKYSVYFQLIKWLVTQLDENGVFDKEGKTLSIIDKKRLRRLNRILLLEILELEEKGIGAIFAGKNTIVSTLEAAGYRFVREYDFLQLYHFLEFKRKY</sequence>
<organism evidence="1">
    <name type="scientific">marine sediment metagenome</name>
    <dbReference type="NCBI Taxonomy" id="412755"/>
    <lineage>
        <taxon>unclassified sequences</taxon>
        <taxon>metagenomes</taxon>
        <taxon>ecological metagenomes</taxon>
    </lineage>
</organism>
<proteinExistence type="predicted"/>
<gene>
    <name evidence="1" type="ORF">S03H2_37703</name>
</gene>
<dbReference type="EMBL" id="BARU01023212">
    <property type="protein sequence ID" value="GAH50521.1"/>
    <property type="molecule type" value="Genomic_DNA"/>
</dbReference>
<dbReference type="AlphaFoldDB" id="X1FY06"/>
<name>X1FY06_9ZZZZ</name>
<reference evidence="1" key="1">
    <citation type="journal article" date="2014" name="Front. Microbiol.">
        <title>High frequency of phylogenetically diverse reductive dehalogenase-homologous genes in deep subseafloor sedimentary metagenomes.</title>
        <authorList>
            <person name="Kawai M."/>
            <person name="Futagami T."/>
            <person name="Toyoda A."/>
            <person name="Takaki Y."/>
            <person name="Nishi S."/>
            <person name="Hori S."/>
            <person name="Arai W."/>
            <person name="Tsubouchi T."/>
            <person name="Morono Y."/>
            <person name="Uchiyama I."/>
            <person name="Ito T."/>
            <person name="Fujiyama A."/>
            <person name="Inagaki F."/>
            <person name="Takami H."/>
        </authorList>
    </citation>
    <scope>NUCLEOTIDE SEQUENCE</scope>
    <source>
        <strain evidence="1">Expedition CK06-06</strain>
    </source>
</reference>
<comment type="caution">
    <text evidence="1">The sequence shown here is derived from an EMBL/GenBank/DDBJ whole genome shotgun (WGS) entry which is preliminary data.</text>
</comment>
<evidence type="ECO:0000313" key="1">
    <source>
        <dbReference type="EMBL" id="GAH50521.1"/>
    </source>
</evidence>
<accession>X1FY06</accession>